<dbReference type="InterPro" id="IPR016163">
    <property type="entry name" value="Ald_DH_C"/>
</dbReference>
<dbReference type="eggNOG" id="COG4230">
    <property type="taxonomic scope" value="Bacteria"/>
</dbReference>
<dbReference type="PANTHER" id="PTHR42862">
    <property type="entry name" value="DELTA-1-PYRROLINE-5-CARBOXYLATE DEHYDROGENASE 1, ISOFORM A-RELATED"/>
    <property type="match status" value="1"/>
</dbReference>
<comment type="pathway">
    <text evidence="1 5">Amino-acid degradation; L-proline degradation into L-glutamate; L-glutamate from L-proline: step 2/2.</text>
</comment>
<dbReference type="InterPro" id="IPR029041">
    <property type="entry name" value="FAD-linked_oxidoreductase-like"/>
</dbReference>
<evidence type="ECO:0000256" key="1">
    <source>
        <dbReference type="ARBA" id="ARBA00004786"/>
    </source>
</evidence>
<keyword evidence="5" id="KW-0238">DNA-binding</keyword>
<comment type="function">
    <text evidence="5">Oxidizes proline to glutamate for use as a carbon and nitrogen source.</text>
</comment>
<dbReference type="Pfam" id="PF01619">
    <property type="entry name" value="Pro_dh"/>
    <property type="match status" value="1"/>
</dbReference>
<comment type="similarity">
    <text evidence="5">In the C-terminal section; belongs to the aldehyde dehydrogenase family.</text>
</comment>
<dbReference type="GO" id="GO:0004657">
    <property type="term" value="F:proline dehydrogenase activity"/>
    <property type="evidence" value="ECO:0007669"/>
    <property type="project" value="UniProtKB-UniRule"/>
</dbReference>
<evidence type="ECO:0000259" key="7">
    <source>
        <dbReference type="Pfam" id="PF00171"/>
    </source>
</evidence>
<dbReference type="SUPFAM" id="SSF51730">
    <property type="entry name" value="FAD-linked oxidoreductase"/>
    <property type="match status" value="1"/>
</dbReference>
<dbReference type="PANTHER" id="PTHR42862:SF1">
    <property type="entry name" value="DELTA-1-PYRROLINE-5-CARBOXYLATE DEHYDROGENASE 2, ISOFORM A-RELATED"/>
    <property type="match status" value="1"/>
</dbReference>
<dbReference type="CDD" id="cd07125">
    <property type="entry name" value="ALDH_PutA-P5CDH"/>
    <property type="match status" value="1"/>
</dbReference>
<keyword evidence="5" id="KW-0804">Transcription</keyword>
<dbReference type="InterPro" id="IPR015590">
    <property type="entry name" value="Aldehyde_DH_dom"/>
</dbReference>
<sequence>MFQAKDAFTVDSVQQSPAELWSIISPHYSVDEASWLQALVEVLDAQSSDYTAIASRASRMIEKVRESDDGIHMIDALLLQYSLDTREGILLMCLAEALMRIPDNRTADALIRDKLSVADWKKHLSQSDSLLVNASTWGLLLTGKVVNLEAGEDGSAGGVIGKLVNRMGEPVIRQAVNQAMKIMGRHFVLGRTISEALKNGLKQRDKGYTYSFDMLGESALTMEDARRYHDEYLAAIRAVASEPDHKSSSRAGISIKLSALHPRYEVSQKDRVFQELVPALLDLVREARAGNVAINMDAEEQDRHELFLEVFERVYRHPDCRGWGGLGLVIQAYGKRALPSLCWLSALAREQGDRIPVRLVKGAYWDSEIKLCQQQGLPGYPVYTRKEATDVAYLVCAKFLLSEPVRATLYPQFASHNAHTVASILTMAEQAGLDNKNTDDFEFQRLHGMGDALYNLVLDNHGHPVRIYAPVGSHKDLLPYLVRRLLENGANSSFVHRLVDAKTPIASLVQHPVETLKSRVCFQNDQIPLPPDIYGQKRKNSLGVNVDIESQWQTFQQKVQGFMEYDWHQGPWVDGHLAQTSEVSEVSCPYDRSQLAGHLRWSDDAQVDTAAGVAVAAFYKWNATPAEERAQCLERLADLLEDNREELVALCHREAGKTLHDAIDEVREAVDFCRYYANQARERFSSSTMMPEPTGGPTGESNELRLSGRGVFLCISPWNFPLAIFLGQVTAALAAGNTVIAKPAEQTGLIAGRAVELMLQAGIPGGVIQLLPGAGAKVGHQLVTDTRIAGVVFTGSTETARVINLALANRPGPIVPLIAETGGQNAMIVDSTALPEQVVKDVILSAFGSAGQRCSALRVLYVQKDIADRVISLLQGAMQELSIGNPSLHSTDIGPVIDEKARQSLQSHIERMKKEAKLLFECELPAACSNGSFVAPVAFEIDHIGQLEKEHFGPVLHVIRYDAQALPEVIDQINSTGYGLTLGIHSRNEVTATYIEERVKVGNIYINRNQTGAVVGVQPFGGQGLSGTGPKAGGPNYLLRFATEQTVSINTTAVGGNATLLSLGSESL</sequence>
<dbReference type="InterPro" id="IPR016160">
    <property type="entry name" value="Ald_DH_CS_CYS"/>
</dbReference>
<organism evidence="10 11">
    <name type="scientific">Endozoicomonas elysicola</name>
    <dbReference type="NCBI Taxonomy" id="305900"/>
    <lineage>
        <taxon>Bacteria</taxon>
        <taxon>Pseudomonadati</taxon>
        <taxon>Pseudomonadota</taxon>
        <taxon>Gammaproteobacteria</taxon>
        <taxon>Oceanospirillales</taxon>
        <taxon>Endozoicomonadaceae</taxon>
        <taxon>Endozoicomonas</taxon>
    </lineage>
</organism>
<dbReference type="InterPro" id="IPR002872">
    <property type="entry name" value="Proline_DH_dom"/>
</dbReference>
<evidence type="ECO:0000256" key="3">
    <source>
        <dbReference type="ARBA" id="ARBA00023027"/>
    </source>
</evidence>
<dbReference type="InterPro" id="IPR050485">
    <property type="entry name" value="Proline_metab_enzyme"/>
</dbReference>
<dbReference type="InterPro" id="IPR024082">
    <property type="entry name" value="PRODH_PutA_dom_II"/>
</dbReference>
<keyword evidence="11" id="KW-1185">Reference proteome</keyword>
<dbReference type="GO" id="GO:0010133">
    <property type="term" value="P:L-proline catabolic process to L-glutamate"/>
    <property type="evidence" value="ECO:0007669"/>
    <property type="project" value="UniProtKB-UniRule"/>
</dbReference>
<dbReference type="RefSeq" id="WP_020582351.1">
    <property type="nucleotide sequence ID" value="NZ_JOJP01000001.1"/>
</dbReference>
<dbReference type="GO" id="GO:0009898">
    <property type="term" value="C:cytoplasmic side of plasma membrane"/>
    <property type="evidence" value="ECO:0007669"/>
    <property type="project" value="TreeGrafter"/>
</dbReference>
<protein>
    <recommendedName>
        <fullName evidence="5">Bifunctional protein PutA</fullName>
    </recommendedName>
    <domain>
        <recommendedName>
            <fullName evidence="5">Proline dehydrogenase</fullName>
            <ecNumber evidence="5">1.5.5.2</ecNumber>
        </recommendedName>
        <alternativeName>
            <fullName evidence="5">Proline oxidase</fullName>
        </alternativeName>
    </domain>
    <domain>
        <recommendedName>
            <fullName evidence="5">Delta-1-pyrroline-5-carboxylate dehydrogenase</fullName>
            <shortName evidence="5">P5C dehydrogenase</shortName>
            <ecNumber evidence="5">1.2.1.88</ecNumber>
        </recommendedName>
        <alternativeName>
            <fullName evidence="5">L-glutamate gamma-semialdehyde dehydrogenase</fullName>
        </alternativeName>
    </domain>
</protein>
<dbReference type="AlphaFoldDB" id="A0A081KG74"/>
<dbReference type="NCBIfam" id="NF008869">
    <property type="entry name" value="PRK11904.1"/>
    <property type="match status" value="1"/>
</dbReference>
<dbReference type="InterPro" id="IPR024089">
    <property type="entry name" value="PRODH_PutA_dom_I/II"/>
</dbReference>
<comment type="catalytic activity">
    <reaction evidence="4 5">
        <text>L-glutamate 5-semialdehyde + NAD(+) + H2O = L-glutamate + NADH + 2 H(+)</text>
        <dbReference type="Rhea" id="RHEA:30235"/>
        <dbReference type="ChEBI" id="CHEBI:15377"/>
        <dbReference type="ChEBI" id="CHEBI:15378"/>
        <dbReference type="ChEBI" id="CHEBI:29985"/>
        <dbReference type="ChEBI" id="CHEBI:57540"/>
        <dbReference type="ChEBI" id="CHEBI:57945"/>
        <dbReference type="ChEBI" id="CHEBI:58066"/>
        <dbReference type="EC" id="1.2.1.88"/>
    </reaction>
</comment>
<dbReference type="GO" id="GO:0003700">
    <property type="term" value="F:DNA-binding transcription factor activity"/>
    <property type="evidence" value="ECO:0007669"/>
    <property type="project" value="InterPro"/>
</dbReference>
<dbReference type="Gene3D" id="3.20.20.220">
    <property type="match status" value="1"/>
</dbReference>
<evidence type="ECO:0000256" key="4">
    <source>
        <dbReference type="ARBA" id="ARBA00048142"/>
    </source>
</evidence>
<dbReference type="EC" id="1.2.1.88" evidence="5"/>
<dbReference type="eggNOG" id="COG0506">
    <property type="taxonomic scope" value="Bacteria"/>
</dbReference>
<feature type="domain" description="Aldehyde dehydrogenase" evidence="7">
    <location>
        <begin position="580"/>
        <end position="1046"/>
    </location>
</feature>
<name>A0A081KG74_9GAMM</name>
<keyword evidence="5" id="KW-0805">Transcription regulation</keyword>
<dbReference type="InterPro" id="IPR005933">
    <property type="entry name" value="PutA_C"/>
</dbReference>
<evidence type="ECO:0000256" key="5">
    <source>
        <dbReference type="PIRNR" id="PIRNR000197"/>
    </source>
</evidence>
<comment type="caution">
    <text evidence="10">The sequence shown here is derived from an EMBL/GenBank/DDBJ whole genome shotgun (WGS) entry which is preliminary data.</text>
</comment>
<comment type="pathway">
    <text evidence="5">Amino-acid degradation; L-proline degradation into L-glutamate; L-glutamate from L-proline: step 1/2.</text>
</comment>
<dbReference type="EC" id="1.5.5.2" evidence="5"/>
<keyword evidence="5" id="KW-0285">Flavoprotein</keyword>
<evidence type="ECO:0000259" key="9">
    <source>
        <dbReference type="Pfam" id="PF14850"/>
    </source>
</evidence>
<dbReference type="PIRSF" id="PIRSF000197">
    <property type="entry name" value="Bifunct_PutA"/>
    <property type="match status" value="1"/>
</dbReference>
<keyword evidence="3 5" id="KW-0520">NAD</keyword>
<dbReference type="EMBL" id="JOJP01000001">
    <property type="protein sequence ID" value="KEI73150.1"/>
    <property type="molecule type" value="Genomic_DNA"/>
</dbReference>
<keyword evidence="2 5" id="KW-0560">Oxidoreductase</keyword>
<evidence type="ECO:0000256" key="2">
    <source>
        <dbReference type="ARBA" id="ARBA00023002"/>
    </source>
</evidence>
<proteinExistence type="inferred from homology"/>
<keyword evidence="5" id="KW-0678">Repressor</keyword>
<dbReference type="InterPro" id="IPR016161">
    <property type="entry name" value="Ald_DH/histidinol_DH"/>
</dbReference>
<dbReference type="Gene3D" id="3.40.605.10">
    <property type="entry name" value="Aldehyde Dehydrogenase, Chain A, domain 1"/>
    <property type="match status" value="1"/>
</dbReference>
<dbReference type="UniPathway" id="UPA00261">
    <property type="reaction ID" value="UER00373"/>
</dbReference>
<dbReference type="SUPFAM" id="SSF53720">
    <property type="entry name" value="ALDH-like"/>
    <property type="match status" value="1"/>
</dbReference>
<dbReference type="Gene3D" id="3.40.309.10">
    <property type="entry name" value="Aldehyde Dehydrogenase, Chain A, domain 2"/>
    <property type="match status" value="1"/>
</dbReference>
<keyword evidence="5" id="KW-0274">FAD</keyword>
<dbReference type="STRING" id="305900.GV64_22745"/>
<dbReference type="InterPro" id="IPR016162">
    <property type="entry name" value="Ald_DH_N"/>
</dbReference>
<evidence type="ECO:0000313" key="11">
    <source>
        <dbReference type="Proteomes" id="UP000027997"/>
    </source>
</evidence>
<dbReference type="GO" id="GO:0003677">
    <property type="term" value="F:DNA binding"/>
    <property type="evidence" value="ECO:0007669"/>
    <property type="project" value="UniProtKB-KW"/>
</dbReference>
<dbReference type="Gene3D" id="1.20.5.460">
    <property type="entry name" value="Single helix bin"/>
    <property type="match status" value="1"/>
</dbReference>
<dbReference type="InterPro" id="IPR025703">
    <property type="entry name" value="Bifunct_PutA"/>
</dbReference>
<evidence type="ECO:0000259" key="8">
    <source>
        <dbReference type="Pfam" id="PF01619"/>
    </source>
</evidence>
<evidence type="ECO:0000256" key="6">
    <source>
        <dbReference type="PIRSR" id="PIRSR000197-1"/>
    </source>
</evidence>
<dbReference type="FunFam" id="3.40.309.10:FF:000005">
    <property type="entry name" value="1-pyrroline-5-carboxylate dehydrogenase 1"/>
    <property type="match status" value="1"/>
</dbReference>
<evidence type="ECO:0000313" key="10">
    <source>
        <dbReference type="EMBL" id="KEI73150.1"/>
    </source>
</evidence>
<dbReference type="Pfam" id="PF00171">
    <property type="entry name" value="Aldedh"/>
    <property type="match status" value="1"/>
</dbReference>
<accession>A0A081KG74</accession>
<feature type="active site" evidence="6">
    <location>
        <position position="854"/>
    </location>
</feature>
<reference evidence="10 11" key="1">
    <citation type="submission" date="2014-06" db="EMBL/GenBank/DDBJ databases">
        <title>Whole Genome Sequences of Three Symbiotic Endozoicomonas Bacteria.</title>
        <authorList>
            <person name="Neave M.J."/>
            <person name="Apprill A."/>
            <person name="Voolstra C.R."/>
        </authorList>
    </citation>
    <scope>NUCLEOTIDE SEQUENCE [LARGE SCALE GENOMIC DNA]</scope>
    <source>
        <strain evidence="10 11">DSM 22380</strain>
    </source>
</reference>
<dbReference type="NCBIfam" id="TIGR01238">
    <property type="entry name" value="D1pyr5carbox3"/>
    <property type="match status" value="1"/>
</dbReference>
<dbReference type="GO" id="GO:0003842">
    <property type="term" value="F:L-glutamate gamma-semialdehyde dehydrogenase activity"/>
    <property type="evidence" value="ECO:0007669"/>
    <property type="project" value="UniProtKB-UniRule"/>
</dbReference>
<dbReference type="PROSITE" id="PS00070">
    <property type="entry name" value="ALDEHYDE_DEHYDR_CYS"/>
    <property type="match status" value="1"/>
</dbReference>
<dbReference type="SUPFAM" id="SSF81935">
    <property type="entry name" value="N-terminal domain of bifunctional PutA protein"/>
    <property type="match status" value="1"/>
</dbReference>
<comment type="cofactor">
    <cofactor evidence="5">
        <name>FAD</name>
        <dbReference type="ChEBI" id="CHEBI:57692"/>
    </cofactor>
</comment>
<feature type="active site" evidence="6">
    <location>
        <position position="820"/>
    </location>
</feature>
<dbReference type="Proteomes" id="UP000027997">
    <property type="component" value="Unassembled WGS sequence"/>
</dbReference>
<gene>
    <name evidence="10" type="ORF">GV64_22745</name>
</gene>
<comment type="similarity">
    <text evidence="5">In the N-terminal section; belongs to the proline dehydrogenase family.</text>
</comment>
<comment type="catalytic activity">
    <reaction evidence="5">
        <text>L-proline + a quinone = (S)-1-pyrroline-5-carboxylate + a quinol + H(+)</text>
        <dbReference type="Rhea" id="RHEA:23784"/>
        <dbReference type="ChEBI" id="CHEBI:15378"/>
        <dbReference type="ChEBI" id="CHEBI:17388"/>
        <dbReference type="ChEBI" id="CHEBI:24646"/>
        <dbReference type="ChEBI" id="CHEBI:60039"/>
        <dbReference type="ChEBI" id="CHEBI:132124"/>
        <dbReference type="EC" id="1.5.5.2"/>
    </reaction>
</comment>
<feature type="domain" description="Proline dehydrogenase" evidence="8">
    <location>
        <begin position="196"/>
        <end position="497"/>
    </location>
</feature>
<keyword evidence="5" id="KW-0642">Proline metabolism</keyword>
<dbReference type="Pfam" id="PF14850">
    <property type="entry name" value="Pro_dh-DNA_bdg"/>
    <property type="match status" value="1"/>
</dbReference>
<feature type="domain" description="Proline dehydrogenase PutA" evidence="9">
    <location>
        <begin position="73"/>
        <end position="187"/>
    </location>
</feature>